<sequence length="132" mass="15001">MSWVQAARSAAFLALRGSKSQAAQVFHQQTRGMGGGGGGVKLDWHRSYDGKAPPAQYQTPDYVTYAGLTLPRIGRDWDYFIAKGVGAVFWFTLLYNFAHNWEEHWHGELYIFERDVQTNGWDDEKEGHSHGH</sequence>
<proteinExistence type="predicted"/>
<keyword evidence="2" id="KW-1185">Reference proteome</keyword>
<name>A0A699ZRL9_HAELA</name>
<dbReference type="AlphaFoldDB" id="A0A699ZRL9"/>
<organism evidence="1 2">
    <name type="scientific">Haematococcus lacustris</name>
    <name type="common">Green alga</name>
    <name type="synonym">Haematococcus pluvialis</name>
    <dbReference type="NCBI Taxonomy" id="44745"/>
    <lineage>
        <taxon>Eukaryota</taxon>
        <taxon>Viridiplantae</taxon>
        <taxon>Chlorophyta</taxon>
        <taxon>core chlorophytes</taxon>
        <taxon>Chlorophyceae</taxon>
        <taxon>CS clade</taxon>
        <taxon>Chlamydomonadales</taxon>
        <taxon>Haematococcaceae</taxon>
        <taxon>Haematococcus</taxon>
    </lineage>
</organism>
<reference evidence="1 2" key="1">
    <citation type="submission" date="2020-02" db="EMBL/GenBank/DDBJ databases">
        <title>Draft genome sequence of Haematococcus lacustris strain NIES-144.</title>
        <authorList>
            <person name="Morimoto D."/>
            <person name="Nakagawa S."/>
            <person name="Yoshida T."/>
            <person name="Sawayama S."/>
        </authorList>
    </citation>
    <scope>NUCLEOTIDE SEQUENCE [LARGE SCALE GENOMIC DNA]</scope>
    <source>
        <strain evidence="1 2">NIES-144</strain>
    </source>
</reference>
<comment type="caution">
    <text evidence="1">The sequence shown here is derived from an EMBL/GenBank/DDBJ whole genome shotgun (WGS) entry which is preliminary data.</text>
</comment>
<gene>
    <name evidence="1" type="ORF">HaLaN_15422</name>
</gene>
<accession>A0A699ZRL9</accession>
<dbReference type="EMBL" id="BLLF01001324">
    <property type="protein sequence ID" value="GFH18592.1"/>
    <property type="molecule type" value="Genomic_DNA"/>
</dbReference>
<evidence type="ECO:0000313" key="2">
    <source>
        <dbReference type="Proteomes" id="UP000485058"/>
    </source>
</evidence>
<dbReference type="Proteomes" id="UP000485058">
    <property type="component" value="Unassembled WGS sequence"/>
</dbReference>
<evidence type="ECO:0000313" key="1">
    <source>
        <dbReference type="EMBL" id="GFH18592.1"/>
    </source>
</evidence>
<protein>
    <submittedName>
        <fullName evidence="1">Uncharacterized protein</fullName>
    </submittedName>
</protein>